<reference evidence="1" key="1">
    <citation type="journal article" date="2015" name="Nature">
        <title>Complex archaea that bridge the gap between prokaryotes and eukaryotes.</title>
        <authorList>
            <person name="Spang A."/>
            <person name="Saw J.H."/>
            <person name="Jorgensen S.L."/>
            <person name="Zaremba-Niedzwiedzka K."/>
            <person name="Martijn J."/>
            <person name="Lind A.E."/>
            <person name="van Eijk R."/>
            <person name="Schleper C."/>
            <person name="Guy L."/>
            <person name="Ettema T.J."/>
        </authorList>
    </citation>
    <scope>NUCLEOTIDE SEQUENCE</scope>
</reference>
<comment type="caution">
    <text evidence="1">The sequence shown here is derived from an EMBL/GenBank/DDBJ whole genome shotgun (WGS) entry which is preliminary data.</text>
</comment>
<organism evidence="1">
    <name type="scientific">marine sediment metagenome</name>
    <dbReference type="NCBI Taxonomy" id="412755"/>
    <lineage>
        <taxon>unclassified sequences</taxon>
        <taxon>metagenomes</taxon>
        <taxon>ecological metagenomes</taxon>
    </lineage>
</organism>
<dbReference type="AlphaFoldDB" id="A0A0F9HN77"/>
<name>A0A0F9HN77_9ZZZZ</name>
<accession>A0A0F9HN77</accession>
<evidence type="ECO:0000313" key="1">
    <source>
        <dbReference type="EMBL" id="KKL76602.1"/>
    </source>
</evidence>
<gene>
    <name evidence="1" type="ORF">LCGC14_2043250</name>
</gene>
<protein>
    <submittedName>
        <fullName evidence="1">Uncharacterized protein</fullName>
    </submittedName>
</protein>
<sequence>MSKLHRLWDEIKALEREGLVTVVDGTMTMVRDPAAVTDRILQTGPWGALLLMGKLDDALKDIHEGGRDADN</sequence>
<dbReference type="EMBL" id="LAZR01023994">
    <property type="protein sequence ID" value="KKL76602.1"/>
    <property type="molecule type" value="Genomic_DNA"/>
</dbReference>
<proteinExistence type="predicted"/>